<dbReference type="PANTHER" id="PTHR43884">
    <property type="entry name" value="ACYL-COA DEHYDROGENASE"/>
    <property type="match status" value="1"/>
</dbReference>
<dbReference type="InParanoid" id="A0A0Q0RI53"/>
<dbReference type="PIRSF" id="PIRSF016578">
    <property type="entry name" value="HsaA"/>
    <property type="match status" value="1"/>
</dbReference>
<dbReference type="Pfam" id="PF02770">
    <property type="entry name" value="Acyl-CoA_dh_M"/>
    <property type="match status" value="1"/>
</dbReference>
<dbReference type="PANTHER" id="PTHR43884:SF12">
    <property type="entry name" value="ISOVALERYL-COA DEHYDROGENASE, MITOCHONDRIAL-RELATED"/>
    <property type="match status" value="1"/>
</dbReference>
<keyword evidence="11" id="KW-1185">Reference proteome</keyword>
<dbReference type="GeneID" id="84221537"/>
<dbReference type="AlphaFoldDB" id="A0A0Q0RI53"/>
<evidence type="ECO:0000256" key="1">
    <source>
        <dbReference type="ARBA" id="ARBA00001974"/>
    </source>
</evidence>
<evidence type="ECO:0000313" key="10">
    <source>
        <dbReference type="EMBL" id="KQB35026.1"/>
    </source>
</evidence>
<evidence type="ECO:0000256" key="2">
    <source>
        <dbReference type="ARBA" id="ARBA00009347"/>
    </source>
</evidence>
<dbReference type="SUPFAM" id="SSF47203">
    <property type="entry name" value="Acyl-CoA dehydrogenase C-terminal domain-like"/>
    <property type="match status" value="1"/>
</dbReference>
<dbReference type="FunFam" id="1.10.540.10:FF:000002">
    <property type="entry name" value="Acyl-CoA dehydrogenase FadE19"/>
    <property type="match status" value="1"/>
</dbReference>
<evidence type="ECO:0000256" key="5">
    <source>
        <dbReference type="ARBA" id="ARBA00023002"/>
    </source>
</evidence>
<dbReference type="InterPro" id="IPR006091">
    <property type="entry name" value="Acyl-CoA_Oxase/DH_mid-dom"/>
</dbReference>
<protein>
    <submittedName>
        <fullName evidence="10">Acyl-CoA dehydrogenase</fullName>
    </submittedName>
</protein>
<dbReference type="PROSITE" id="PS00073">
    <property type="entry name" value="ACYL_COA_DH_2"/>
    <property type="match status" value="1"/>
</dbReference>
<name>A0A0Q0RI53_9ARCH</name>
<evidence type="ECO:0000259" key="7">
    <source>
        <dbReference type="Pfam" id="PF00441"/>
    </source>
</evidence>
<feature type="domain" description="Acyl-CoA oxidase/dehydrogenase middle" evidence="8">
    <location>
        <begin position="119"/>
        <end position="213"/>
    </location>
</feature>
<comment type="caution">
    <text evidence="10">The sequence shown here is derived from an EMBL/GenBank/DDBJ whole genome shotgun (WGS) entry which is preliminary data.</text>
</comment>
<evidence type="ECO:0000259" key="8">
    <source>
        <dbReference type="Pfam" id="PF02770"/>
    </source>
</evidence>
<comment type="similarity">
    <text evidence="2 6">Belongs to the acyl-CoA dehydrogenase family.</text>
</comment>
<dbReference type="GO" id="GO:0050660">
    <property type="term" value="F:flavin adenine dinucleotide binding"/>
    <property type="evidence" value="ECO:0007669"/>
    <property type="project" value="InterPro"/>
</dbReference>
<dbReference type="FunFam" id="1.20.140.10:FF:000004">
    <property type="entry name" value="Acyl-CoA dehydrogenase FadE25"/>
    <property type="match status" value="1"/>
</dbReference>
<dbReference type="Pfam" id="PF02771">
    <property type="entry name" value="Acyl-CoA_dh_N"/>
    <property type="match status" value="1"/>
</dbReference>
<dbReference type="InterPro" id="IPR036250">
    <property type="entry name" value="AcylCo_DH-like_C"/>
</dbReference>
<keyword evidence="3 6" id="KW-0285">Flavoprotein</keyword>
<proteinExistence type="inferred from homology"/>
<feature type="domain" description="Acyl-CoA dehydrogenase/oxidase C-terminal" evidence="7">
    <location>
        <begin position="225"/>
        <end position="373"/>
    </location>
</feature>
<evidence type="ECO:0000259" key="9">
    <source>
        <dbReference type="Pfam" id="PF02771"/>
    </source>
</evidence>
<dbReference type="Pfam" id="PF00441">
    <property type="entry name" value="Acyl-CoA_dh_1"/>
    <property type="match status" value="1"/>
</dbReference>
<dbReference type="Gene3D" id="2.40.110.10">
    <property type="entry name" value="Butyryl-CoA Dehydrogenase, subunit A, domain 2"/>
    <property type="match status" value="1"/>
</dbReference>
<evidence type="ECO:0000256" key="4">
    <source>
        <dbReference type="ARBA" id="ARBA00022827"/>
    </source>
</evidence>
<gene>
    <name evidence="10" type="ORF">AOG55_08025</name>
</gene>
<feature type="domain" description="Acyl-CoA dehydrogenase/oxidase N-terminal" evidence="9">
    <location>
        <begin position="4"/>
        <end position="115"/>
    </location>
</feature>
<accession>A0A0Q0RI53</accession>
<dbReference type="Gene3D" id="1.10.540.10">
    <property type="entry name" value="Acyl-CoA dehydrogenase/oxidase, N-terminal domain"/>
    <property type="match status" value="1"/>
</dbReference>
<evidence type="ECO:0000313" key="11">
    <source>
        <dbReference type="Proteomes" id="UP000050301"/>
    </source>
</evidence>
<keyword evidence="5 6" id="KW-0560">Oxidoreductase</keyword>
<dbReference type="InterPro" id="IPR009100">
    <property type="entry name" value="AcylCoA_DH/oxidase_NM_dom_sf"/>
</dbReference>
<dbReference type="PROSITE" id="PS00072">
    <property type="entry name" value="ACYL_COA_DH_1"/>
    <property type="match status" value="1"/>
</dbReference>
<dbReference type="SUPFAM" id="SSF56645">
    <property type="entry name" value="Acyl-CoA dehydrogenase NM domain-like"/>
    <property type="match status" value="1"/>
</dbReference>
<evidence type="ECO:0000256" key="6">
    <source>
        <dbReference type="RuleBase" id="RU362125"/>
    </source>
</evidence>
<organism evidence="10 11">
    <name type="scientific">Acidiplasma cupricumulans</name>
    <dbReference type="NCBI Taxonomy" id="312540"/>
    <lineage>
        <taxon>Archaea</taxon>
        <taxon>Methanobacteriati</taxon>
        <taxon>Thermoplasmatota</taxon>
        <taxon>Thermoplasmata</taxon>
        <taxon>Thermoplasmatales</taxon>
        <taxon>Ferroplasmaceae</taxon>
        <taxon>Acidiplasma</taxon>
    </lineage>
</organism>
<dbReference type="InterPro" id="IPR006089">
    <property type="entry name" value="Acyl-CoA_DH_CS"/>
</dbReference>
<dbReference type="FunFam" id="2.40.110.10:FF:000001">
    <property type="entry name" value="Acyl-CoA dehydrogenase, mitochondrial"/>
    <property type="match status" value="1"/>
</dbReference>
<reference evidence="10 11" key="1">
    <citation type="submission" date="2015-09" db="EMBL/GenBank/DDBJ databases">
        <title>Heavy metals and arsenic resistance mechanisms in polyextremophilic archaea of the family Ferroplasmaceae.</title>
        <authorList>
            <person name="Bulaev A.G."/>
            <person name="Kanygina A.V."/>
        </authorList>
    </citation>
    <scope>NUCLEOTIDE SEQUENCE [LARGE SCALE GENOMIC DNA]</scope>
    <source>
        <strain evidence="10 11">BH2</strain>
    </source>
</reference>
<dbReference type="InterPro" id="IPR046373">
    <property type="entry name" value="Acyl-CoA_Oxase/DH_mid-dom_sf"/>
</dbReference>
<dbReference type="EMBL" id="LKBH01000189">
    <property type="protein sequence ID" value="KQB35026.1"/>
    <property type="molecule type" value="Genomic_DNA"/>
</dbReference>
<dbReference type="RefSeq" id="WP_048100927.1">
    <property type="nucleotide sequence ID" value="NZ_LKBH01000189.1"/>
</dbReference>
<sequence length="380" mass="41999">MFNETENQIINVVHELAESKIKPRAREIDEKAYVPEDIIQAMRDMGLFALYIPEKYGGNGLRFSVLMKIIEEISYACPSTALILDGTLTLFAEPVIMFGSEDLKQRYLTRVASGEIGGLAITEPGAGSDAASITTRAEKSGDGYVINGTKTFISNGRTAKFFVVDTSTDRALKHKGITTFVVDANTPGLEISRDIHKLGIRGSSTVELNFNNVFVDSSNIVGKYNDGFRVIMETLDAGRVGVAAQALGIAKSAFDEALEYINTRRQFGNKIINFEGIQFTIAEMESRIKASELLIYDAADKYDKKQNSIEASSIAKMYASDTAMYVAERSLQLFGGYGYTTDFNAERHLRDAKITQIYEGTNEIQKLIIAREIMKGHGFM</sequence>
<dbReference type="Gene3D" id="1.20.140.10">
    <property type="entry name" value="Butyryl-CoA Dehydrogenase, subunit A, domain 3"/>
    <property type="match status" value="1"/>
</dbReference>
<dbReference type="Proteomes" id="UP000050301">
    <property type="component" value="Unassembled WGS sequence"/>
</dbReference>
<dbReference type="GO" id="GO:0003995">
    <property type="term" value="F:acyl-CoA dehydrogenase activity"/>
    <property type="evidence" value="ECO:0007669"/>
    <property type="project" value="InterPro"/>
</dbReference>
<dbReference type="InterPro" id="IPR009075">
    <property type="entry name" value="AcylCo_DH/oxidase_C"/>
</dbReference>
<keyword evidence="4 6" id="KW-0274">FAD</keyword>
<dbReference type="InterPro" id="IPR013786">
    <property type="entry name" value="AcylCoA_DH/ox_N"/>
</dbReference>
<evidence type="ECO:0000256" key="3">
    <source>
        <dbReference type="ARBA" id="ARBA00022630"/>
    </source>
</evidence>
<dbReference type="InterPro" id="IPR037069">
    <property type="entry name" value="AcylCoA_DH/ox_N_sf"/>
</dbReference>
<comment type="cofactor">
    <cofactor evidence="1 6">
        <name>FAD</name>
        <dbReference type="ChEBI" id="CHEBI:57692"/>
    </cofactor>
</comment>
<dbReference type="FunCoup" id="A0A0Q0RI53">
    <property type="interactions" value="80"/>
</dbReference>